<dbReference type="SMART" id="SM00409">
    <property type="entry name" value="IG"/>
    <property type="match status" value="1"/>
</dbReference>
<keyword evidence="5" id="KW-1185">Reference proteome</keyword>
<comment type="caution">
    <text evidence="4">The sequence shown here is derived from an EMBL/GenBank/DDBJ whole genome shotgun (WGS) entry which is preliminary data.</text>
</comment>
<name>A0A084U4W3_MALIO</name>
<dbReference type="AlphaFoldDB" id="A0A084U4W3"/>
<sequence>MFTHNLKKILLTGSVTFGIATSAAIPFTTNMTFNNKKNDDSSIKVPGDDSNNEGNDSNNGSNPGDNENNNNNNNNNNNGGQDNNNGQVDEDKDKRIVITKQPTSIEVFQGETATFSFAYEAYDLSRDDKIFIQWYKNDQLLNNQTSQTLIINSVKQSDVGQYYATISVGTNSSNSQLFTTSNKVNLGVKDESLRYDSIVFGNDTPIASYHNYVENPVLKITVLVQFSKNGLLVYNGERVKVDFYIGDILAETLYASAGFNTLYAMIECDRSDFEGKEIYVVATYHKLVRKETINKWSDW</sequence>
<dbReference type="InterPro" id="IPR007110">
    <property type="entry name" value="Ig-like_dom"/>
</dbReference>
<feature type="domain" description="Ig-like" evidence="3">
    <location>
        <begin position="94"/>
        <end position="180"/>
    </location>
</feature>
<protein>
    <submittedName>
        <fullName evidence="4">Immunoglobulin I-set domain-containing protein</fullName>
    </submittedName>
</protein>
<dbReference type="InterPro" id="IPR013098">
    <property type="entry name" value="Ig_I-set"/>
</dbReference>
<evidence type="ECO:0000259" key="3">
    <source>
        <dbReference type="PROSITE" id="PS50835"/>
    </source>
</evidence>
<proteinExistence type="predicted"/>
<dbReference type="Pfam" id="PF07679">
    <property type="entry name" value="I-set"/>
    <property type="match status" value="1"/>
</dbReference>
<dbReference type="EMBL" id="AWQU01000026">
    <property type="protein sequence ID" value="KFB07999.1"/>
    <property type="molecule type" value="Genomic_DNA"/>
</dbReference>
<evidence type="ECO:0000256" key="1">
    <source>
        <dbReference type="SAM" id="MobiDB-lite"/>
    </source>
</evidence>
<dbReference type="InterPro" id="IPR036179">
    <property type="entry name" value="Ig-like_dom_sf"/>
</dbReference>
<dbReference type="SUPFAM" id="SSF48726">
    <property type="entry name" value="Immunoglobulin"/>
    <property type="match status" value="1"/>
</dbReference>
<accession>A0A084U4W3</accession>
<feature type="chain" id="PRO_5001782831" evidence="2">
    <location>
        <begin position="24"/>
        <end position="299"/>
    </location>
</feature>
<evidence type="ECO:0000313" key="5">
    <source>
        <dbReference type="Proteomes" id="UP000028523"/>
    </source>
</evidence>
<organism evidence="4 5">
    <name type="scientific">Malacoplasma iowae DK-CPA</name>
    <dbReference type="NCBI Taxonomy" id="1394179"/>
    <lineage>
        <taxon>Bacteria</taxon>
        <taxon>Bacillati</taxon>
        <taxon>Mycoplasmatota</taxon>
        <taxon>Mycoplasmoidales</taxon>
        <taxon>Mycoplasmoidaceae</taxon>
        <taxon>Malacoplasma</taxon>
    </lineage>
</organism>
<dbReference type="PROSITE" id="PS50835">
    <property type="entry name" value="IG_LIKE"/>
    <property type="match status" value="1"/>
</dbReference>
<feature type="compositionally biased region" description="Low complexity" evidence="1">
    <location>
        <begin position="48"/>
        <end position="87"/>
    </location>
</feature>
<keyword evidence="2" id="KW-0732">Signal</keyword>
<dbReference type="Gene3D" id="2.60.40.10">
    <property type="entry name" value="Immunoglobulins"/>
    <property type="match status" value="1"/>
</dbReference>
<feature type="region of interest" description="Disordered" evidence="1">
    <location>
        <begin position="30"/>
        <end position="89"/>
    </location>
</feature>
<gene>
    <name evidence="4" type="ORF">P271_865</name>
</gene>
<dbReference type="GeneID" id="96866798"/>
<evidence type="ECO:0000313" key="4">
    <source>
        <dbReference type="EMBL" id="KFB07999.1"/>
    </source>
</evidence>
<reference evidence="4 5" key="1">
    <citation type="journal article" date="2014" name="PLoS ONE">
        <title>Reduction of Hydrogen Peroxide Accumulation and Toxicity by a Catalase from Mycoplasma iowae.</title>
        <authorList>
            <person name="Pritchard R.E."/>
            <person name="Prassinos A.J."/>
            <person name="Osborne J.D."/>
            <person name="Raviv Z."/>
            <person name="Balish M.F."/>
        </authorList>
    </citation>
    <scope>NUCLEOTIDE SEQUENCE [LARGE SCALE GENOMIC DNA]</scope>
    <source>
        <strain evidence="4 5">DK-CPA</strain>
    </source>
</reference>
<dbReference type="Proteomes" id="UP000028523">
    <property type="component" value="Unassembled WGS sequence"/>
</dbReference>
<evidence type="ECO:0000256" key="2">
    <source>
        <dbReference type="SAM" id="SignalP"/>
    </source>
</evidence>
<dbReference type="InterPro" id="IPR003599">
    <property type="entry name" value="Ig_sub"/>
</dbReference>
<dbReference type="InterPro" id="IPR013783">
    <property type="entry name" value="Ig-like_fold"/>
</dbReference>
<feature type="signal peptide" evidence="2">
    <location>
        <begin position="1"/>
        <end position="23"/>
    </location>
</feature>
<dbReference type="RefSeq" id="WP_004025477.1">
    <property type="nucleotide sequence ID" value="NZ_AWQU01000026.1"/>
</dbReference>